<sequence>MKKFILILAICFSAVGVFAQSAAQFKNDGNTALKSKDYKTALVNYEKYLAAEDTEKDPALVFNLGYCAIKLKKYAKAEQYFGQSVENKYKTSIAYLYKAKAQKSQKKYEDMIVTLNKGIAACPTKNSKLVSELAKHYLLEGQSAQKADKFELAEDLYKKAGNVKSKLQVDALFSLGTLYYNKGAKIMQAATPTANTEPENYKAESAKAKTYFQKAIVELNKAKAIAPAREDVTSTITTIKGLL</sequence>
<reference evidence="2 3" key="1">
    <citation type="journal article" date="2017" name="Front. Microbiol.">
        <title>Labilibaculum manganireducens gen. nov., sp. nov. and Labilibaculum filiforme sp. nov., Novel Bacteroidetes Isolated from Subsurface Sediments of the Baltic Sea.</title>
        <authorList>
            <person name="Vandieken V."/>
            <person name="Marshall I.P."/>
            <person name="Niemann H."/>
            <person name="Engelen B."/>
            <person name="Cypionka H."/>
        </authorList>
    </citation>
    <scope>NUCLEOTIDE SEQUENCE [LARGE SCALE GENOMIC DNA]</scope>
    <source>
        <strain evidence="2 3">59.10-2M</strain>
    </source>
</reference>
<dbReference type="Gene3D" id="1.25.40.10">
    <property type="entry name" value="Tetratricopeptide repeat domain"/>
    <property type="match status" value="1"/>
</dbReference>
<keyword evidence="3" id="KW-1185">Reference proteome</keyword>
<protein>
    <submittedName>
        <fullName evidence="2">Uncharacterized protein</fullName>
    </submittedName>
</protein>
<feature type="signal peptide" evidence="1">
    <location>
        <begin position="1"/>
        <end position="19"/>
    </location>
</feature>
<evidence type="ECO:0000313" key="3">
    <source>
        <dbReference type="Proteomes" id="UP000233618"/>
    </source>
</evidence>
<gene>
    <name evidence="2" type="ORF">BZG01_09395</name>
</gene>
<dbReference type="RefSeq" id="WP_101309578.1">
    <property type="nucleotide sequence ID" value="NZ_CAXXEE010000003.1"/>
</dbReference>
<dbReference type="Proteomes" id="UP000233618">
    <property type="component" value="Unassembled WGS sequence"/>
</dbReference>
<evidence type="ECO:0000313" key="2">
    <source>
        <dbReference type="EMBL" id="PKQ67004.1"/>
    </source>
</evidence>
<accession>A0A2N3I9I2</accession>
<dbReference type="Pfam" id="PF14559">
    <property type="entry name" value="TPR_19"/>
    <property type="match status" value="1"/>
</dbReference>
<dbReference type="AlphaFoldDB" id="A0A2N3I9I2"/>
<comment type="caution">
    <text evidence="2">The sequence shown here is derived from an EMBL/GenBank/DDBJ whole genome shotgun (WGS) entry which is preliminary data.</text>
</comment>
<evidence type="ECO:0000256" key="1">
    <source>
        <dbReference type="SAM" id="SignalP"/>
    </source>
</evidence>
<feature type="chain" id="PRO_5014613053" evidence="1">
    <location>
        <begin position="20"/>
        <end position="243"/>
    </location>
</feature>
<name>A0A2N3I9I2_9BACT</name>
<dbReference type="SUPFAM" id="SSF48452">
    <property type="entry name" value="TPR-like"/>
    <property type="match status" value="1"/>
</dbReference>
<dbReference type="InterPro" id="IPR011990">
    <property type="entry name" value="TPR-like_helical_dom_sf"/>
</dbReference>
<dbReference type="InterPro" id="IPR019734">
    <property type="entry name" value="TPR_rpt"/>
</dbReference>
<organism evidence="2 3">
    <name type="scientific">Labilibaculum manganireducens</name>
    <dbReference type="NCBI Taxonomy" id="1940525"/>
    <lineage>
        <taxon>Bacteria</taxon>
        <taxon>Pseudomonadati</taxon>
        <taxon>Bacteroidota</taxon>
        <taxon>Bacteroidia</taxon>
        <taxon>Marinilabiliales</taxon>
        <taxon>Marinifilaceae</taxon>
        <taxon>Labilibaculum</taxon>
    </lineage>
</organism>
<dbReference type="EMBL" id="MVDE01000011">
    <property type="protein sequence ID" value="PKQ67004.1"/>
    <property type="molecule type" value="Genomic_DNA"/>
</dbReference>
<keyword evidence="1" id="KW-0732">Signal</keyword>
<dbReference type="SMART" id="SM00028">
    <property type="entry name" value="TPR"/>
    <property type="match status" value="4"/>
</dbReference>
<proteinExistence type="predicted"/>